<proteinExistence type="predicted"/>
<dbReference type="AlphaFoldDB" id="A0A1X7UW72"/>
<name>A0A1X7UW72_AMPQE</name>
<dbReference type="EnsemblMetazoa" id="Aqu2.1.32023_001">
    <property type="protein sequence ID" value="Aqu2.1.32023_001"/>
    <property type="gene ID" value="Aqu2.1.32023"/>
</dbReference>
<sequence length="100" mass="11626">MYQLSLFETNFNTIVRCSTCKVIQSIESKPYEVSTNIIVMSGTEKKMLKLTRDLILKVLDIDDPTEFSKEMICNLLRTPTMDIEYNKSNSYVKDITFNKL</sequence>
<organism evidence="1">
    <name type="scientific">Amphimedon queenslandica</name>
    <name type="common">Sponge</name>
    <dbReference type="NCBI Taxonomy" id="400682"/>
    <lineage>
        <taxon>Eukaryota</taxon>
        <taxon>Metazoa</taxon>
        <taxon>Porifera</taxon>
        <taxon>Demospongiae</taxon>
        <taxon>Heteroscleromorpha</taxon>
        <taxon>Haplosclerida</taxon>
        <taxon>Niphatidae</taxon>
        <taxon>Amphimedon</taxon>
    </lineage>
</organism>
<protein>
    <submittedName>
        <fullName evidence="1">Uncharacterized protein</fullName>
    </submittedName>
</protein>
<dbReference type="InParanoid" id="A0A1X7UW72"/>
<reference evidence="1" key="1">
    <citation type="submission" date="2017-05" db="UniProtKB">
        <authorList>
            <consortium name="EnsemblMetazoa"/>
        </authorList>
    </citation>
    <scope>IDENTIFICATION</scope>
</reference>
<evidence type="ECO:0000313" key="1">
    <source>
        <dbReference type="EnsemblMetazoa" id="Aqu2.1.32023_001"/>
    </source>
</evidence>
<accession>A0A1X7UW72</accession>